<dbReference type="AlphaFoldDB" id="A0AAU8AAV9"/>
<keyword evidence="3" id="KW-0479">Metal-binding</keyword>
<accession>A0AAU8AAV9</accession>
<keyword evidence="2" id="KW-0949">S-adenosyl-L-methionine</keyword>
<dbReference type="GO" id="GO:0051536">
    <property type="term" value="F:iron-sulfur cluster binding"/>
    <property type="evidence" value="ECO:0007669"/>
    <property type="project" value="UniProtKB-KW"/>
</dbReference>
<dbReference type="PANTHER" id="PTHR43409">
    <property type="entry name" value="ANAEROBIC MAGNESIUM-PROTOPORPHYRIN IX MONOMETHYL ESTER CYCLASE-RELATED"/>
    <property type="match status" value="1"/>
</dbReference>
<proteinExistence type="predicted"/>
<dbReference type="Gene3D" id="3.20.20.70">
    <property type="entry name" value="Aldolase class I"/>
    <property type="match status" value="1"/>
</dbReference>
<dbReference type="SFLD" id="SFLDG01095">
    <property type="entry name" value="Uncharacterised_Radical_SAM_Su"/>
    <property type="match status" value="1"/>
</dbReference>
<keyword evidence="4" id="KW-0408">Iron</keyword>
<comment type="cofactor">
    <cofactor evidence="1">
        <name>[4Fe-4S] cluster</name>
        <dbReference type="ChEBI" id="CHEBI:49883"/>
    </cofactor>
</comment>
<dbReference type="Pfam" id="PF04055">
    <property type="entry name" value="Radical_SAM"/>
    <property type="match status" value="1"/>
</dbReference>
<dbReference type="InterPro" id="IPR007197">
    <property type="entry name" value="rSAM"/>
</dbReference>
<dbReference type="InterPro" id="IPR058240">
    <property type="entry name" value="rSAM_sf"/>
</dbReference>
<dbReference type="CDD" id="cd01335">
    <property type="entry name" value="Radical_SAM"/>
    <property type="match status" value="1"/>
</dbReference>
<evidence type="ECO:0000313" key="7">
    <source>
        <dbReference type="EMBL" id="XCC63341.1"/>
    </source>
</evidence>
<evidence type="ECO:0000256" key="5">
    <source>
        <dbReference type="ARBA" id="ARBA00023014"/>
    </source>
</evidence>
<name>A0AAU8AAV9_9FIRM</name>
<feature type="domain" description="Radical SAM core" evidence="6">
    <location>
        <begin position="9"/>
        <end position="241"/>
    </location>
</feature>
<dbReference type="SMART" id="SM00729">
    <property type="entry name" value="Elp3"/>
    <property type="match status" value="1"/>
</dbReference>
<dbReference type="InterPro" id="IPR013785">
    <property type="entry name" value="Aldolase_TIM"/>
</dbReference>
<dbReference type="RefSeq" id="WP_079546792.1">
    <property type="nucleotide sequence ID" value="NZ_CP117826.1"/>
</dbReference>
<dbReference type="PANTHER" id="PTHR43409:SF4">
    <property type="entry name" value="RADICAL SAM SUPERFAMILY PROTEIN"/>
    <property type="match status" value="1"/>
</dbReference>
<dbReference type="EMBL" id="CP117826">
    <property type="protein sequence ID" value="XCC63341.1"/>
    <property type="molecule type" value="Genomic_DNA"/>
</dbReference>
<dbReference type="GO" id="GO:0003824">
    <property type="term" value="F:catalytic activity"/>
    <property type="evidence" value="ECO:0007669"/>
    <property type="project" value="InterPro"/>
</dbReference>
<evidence type="ECO:0000256" key="2">
    <source>
        <dbReference type="ARBA" id="ARBA00022691"/>
    </source>
</evidence>
<keyword evidence="5" id="KW-0411">Iron-sulfur</keyword>
<dbReference type="InterPro" id="IPR006638">
    <property type="entry name" value="Elp3/MiaA/NifB-like_rSAM"/>
</dbReference>
<evidence type="ECO:0000259" key="6">
    <source>
        <dbReference type="PROSITE" id="PS51918"/>
    </source>
</evidence>
<protein>
    <submittedName>
        <fullName evidence="7">Radical SAM protein</fullName>
    </submittedName>
</protein>
<evidence type="ECO:0000256" key="3">
    <source>
        <dbReference type="ARBA" id="ARBA00022723"/>
    </source>
</evidence>
<organism evidence="7">
    <name type="scientific">Christensenella massiliensis</name>
    <dbReference type="NCBI Taxonomy" id="1805714"/>
    <lineage>
        <taxon>Bacteria</taxon>
        <taxon>Bacillati</taxon>
        <taxon>Bacillota</taxon>
        <taxon>Clostridia</taxon>
        <taxon>Christensenellales</taxon>
        <taxon>Christensenellaceae</taxon>
        <taxon>Christensenella</taxon>
    </lineage>
</organism>
<dbReference type="InterPro" id="IPR051198">
    <property type="entry name" value="BchE-like"/>
</dbReference>
<evidence type="ECO:0000256" key="1">
    <source>
        <dbReference type="ARBA" id="ARBA00001966"/>
    </source>
</evidence>
<evidence type="ECO:0000256" key="4">
    <source>
        <dbReference type="ARBA" id="ARBA00023004"/>
    </source>
</evidence>
<gene>
    <name evidence="7" type="ORF">PUP29_05350</name>
</gene>
<dbReference type="SFLD" id="SFLDG01082">
    <property type="entry name" value="B12-binding_domain_containing"/>
    <property type="match status" value="1"/>
</dbReference>
<dbReference type="SUPFAM" id="SSF102114">
    <property type="entry name" value="Radical SAM enzymes"/>
    <property type="match status" value="1"/>
</dbReference>
<sequence length="289" mass="31559">MQYEGDIYRPPSEAHSLIVQATVGCSHNRCTFCSMYKAKQFRVRPTEDILADLTEASILYPGAERIFLADGDALILPTAEMLTVLSHIRTCFPACRRISAYASPRSIMLKTAEELTCLCAAGLDMVYLGLESGNDEVLRLVHKGVSAQEIISAGQRVKCAGIRLSVTAISGLGGKALWHGHAVDTGKAFTALKPDYIGLLTLMLEKGTPLFSDAAAGRFAVLSPDEAALETLVMLEHMDCEGSIFRSNHASNYISLRGTLNKDRSAMMEQLHSALAGHIDYKKEYLRML</sequence>
<dbReference type="SFLD" id="SFLDS00029">
    <property type="entry name" value="Radical_SAM"/>
    <property type="match status" value="1"/>
</dbReference>
<reference evidence="7" key="1">
    <citation type="submission" date="2023-02" db="EMBL/GenBank/DDBJ databases">
        <title>Gut commensal Christensenella minuta modulates host metabolism via a new class of secondary bile acids.</title>
        <authorList>
            <person name="Liu C."/>
        </authorList>
    </citation>
    <scope>NUCLEOTIDE SEQUENCE</scope>
    <source>
        <strain evidence="7">CA70</strain>
    </source>
</reference>
<dbReference type="PROSITE" id="PS51918">
    <property type="entry name" value="RADICAL_SAM"/>
    <property type="match status" value="1"/>
</dbReference>
<dbReference type="GO" id="GO:0046872">
    <property type="term" value="F:metal ion binding"/>
    <property type="evidence" value="ECO:0007669"/>
    <property type="project" value="UniProtKB-KW"/>
</dbReference>